<dbReference type="GO" id="GO:0005886">
    <property type="term" value="C:plasma membrane"/>
    <property type="evidence" value="ECO:0007669"/>
    <property type="project" value="TreeGrafter"/>
</dbReference>
<reference evidence="5" key="1">
    <citation type="submission" date="2025-08" db="UniProtKB">
        <authorList>
            <consortium name="Ensembl"/>
        </authorList>
    </citation>
    <scope>IDENTIFICATION</scope>
</reference>
<dbReference type="SUPFAM" id="SSF52540">
    <property type="entry name" value="P-loop containing nucleoside triphosphate hydrolases"/>
    <property type="match status" value="1"/>
</dbReference>
<evidence type="ECO:0000256" key="3">
    <source>
        <dbReference type="ARBA" id="ARBA00022741"/>
    </source>
</evidence>
<proteinExistence type="inferred from homology"/>
<dbReference type="GO" id="GO:0005525">
    <property type="term" value="F:GTP binding"/>
    <property type="evidence" value="ECO:0007669"/>
    <property type="project" value="InterPro"/>
</dbReference>
<dbReference type="SMART" id="SM00175">
    <property type="entry name" value="RAB"/>
    <property type="match status" value="1"/>
</dbReference>
<accession>A0A8C4WXC8</accession>
<feature type="region of interest" description="Disordered" evidence="4">
    <location>
        <begin position="18"/>
        <end position="51"/>
    </location>
</feature>
<dbReference type="Gene3D" id="3.40.50.300">
    <property type="entry name" value="P-loop containing nucleotide triphosphate hydrolases"/>
    <property type="match status" value="1"/>
</dbReference>
<dbReference type="SMART" id="SM00174">
    <property type="entry name" value="RHO"/>
    <property type="match status" value="1"/>
</dbReference>
<evidence type="ECO:0000256" key="1">
    <source>
        <dbReference type="ARBA" id="ARBA00008846"/>
    </source>
</evidence>
<evidence type="ECO:0000256" key="2">
    <source>
        <dbReference type="ARBA" id="ARBA00022553"/>
    </source>
</evidence>
<organism evidence="5 6">
    <name type="scientific">Eptatretus burgeri</name>
    <name type="common">Inshore hagfish</name>
    <dbReference type="NCBI Taxonomy" id="7764"/>
    <lineage>
        <taxon>Eukaryota</taxon>
        <taxon>Metazoa</taxon>
        <taxon>Chordata</taxon>
        <taxon>Craniata</taxon>
        <taxon>Vertebrata</taxon>
        <taxon>Cyclostomata</taxon>
        <taxon>Myxini</taxon>
        <taxon>Myxiniformes</taxon>
        <taxon>Myxinidae</taxon>
        <taxon>Eptatretinae</taxon>
        <taxon>Eptatretus</taxon>
    </lineage>
</organism>
<sequence length="296" mass="32111">MRAVTVISVTMCIDRESRMAGEGRRRGSTPLPVAHQRMPRGSRGIPVIPLPPVARIPDVEHRGSCCSSESADSAISTTSETRRVILLGAPGVGKSSLASGFGAEEQGFGVEPEPRADDTYERSLVVDDEEMTLLVLDTWQQDSSQRVQEQNLLCGDVFLVVYSVTEPASLHTAVKLIRTLRTTRLGERVPTILVGNKSDLVRARGVSFDEGRTCAAEHGCKFIETSAALGHNSEELLVGIVRQIRLLGEGAGPGGRHRHRRSLTEKACRLLGRFLGANSQLELRARSISCHDLSVP</sequence>
<keyword evidence="6" id="KW-1185">Reference proteome</keyword>
<dbReference type="PANTHER" id="PTHR45775">
    <property type="entry name" value="RAD, GEM/KIR FAMILY MEMBER 2, ISOFORM C"/>
    <property type="match status" value="1"/>
</dbReference>
<comment type="similarity">
    <text evidence="1">Belongs to the small GTPase superfamily. RGK family.</text>
</comment>
<name>A0A8C4WXC8_EPTBU</name>
<keyword evidence="2" id="KW-0597">Phosphoprotein</keyword>
<dbReference type="GO" id="GO:0005246">
    <property type="term" value="F:calcium channel regulator activity"/>
    <property type="evidence" value="ECO:0007669"/>
    <property type="project" value="Ensembl"/>
</dbReference>
<dbReference type="InterPro" id="IPR027417">
    <property type="entry name" value="P-loop_NTPase"/>
</dbReference>
<dbReference type="Proteomes" id="UP000694388">
    <property type="component" value="Unplaced"/>
</dbReference>
<dbReference type="AlphaFoldDB" id="A0A8C4WXC8"/>
<evidence type="ECO:0000256" key="4">
    <source>
        <dbReference type="SAM" id="MobiDB-lite"/>
    </source>
</evidence>
<dbReference type="Pfam" id="PF00071">
    <property type="entry name" value="Ras"/>
    <property type="match status" value="1"/>
</dbReference>
<dbReference type="PRINTS" id="PR00449">
    <property type="entry name" value="RASTRNSFRMNG"/>
</dbReference>
<dbReference type="InterPro" id="IPR051641">
    <property type="entry name" value="RGK_GTP-binding_reg"/>
</dbReference>
<dbReference type="InterPro" id="IPR001806">
    <property type="entry name" value="Small_GTPase"/>
</dbReference>
<evidence type="ECO:0000313" key="6">
    <source>
        <dbReference type="Proteomes" id="UP000694388"/>
    </source>
</evidence>
<reference evidence="5" key="2">
    <citation type="submission" date="2025-09" db="UniProtKB">
        <authorList>
            <consortium name="Ensembl"/>
        </authorList>
    </citation>
    <scope>IDENTIFICATION</scope>
</reference>
<evidence type="ECO:0000313" key="5">
    <source>
        <dbReference type="Ensembl" id="ENSEBUP00000017729.1"/>
    </source>
</evidence>
<dbReference type="PROSITE" id="PS51421">
    <property type="entry name" value="RAS"/>
    <property type="match status" value="1"/>
</dbReference>
<dbReference type="PANTHER" id="PTHR45775:SF6">
    <property type="entry name" value="RAD, GEM_KIR FAMILY MEMBER 2, ISOFORM C"/>
    <property type="match status" value="1"/>
</dbReference>
<keyword evidence="3" id="KW-0547">Nucleotide-binding</keyword>
<dbReference type="GO" id="GO:0003924">
    <property type="term" value="F:GTPase activity"/>
    <property type="evidence" value="ECO:0007669"/>
    <property type="project" value="InterPro"/>
</dbReference>
<protein>
    <submittedName>
        <fullName evidence="5">Ras-related associated with diabetes</fullName>
    </submittedName>
</protein>
<dbReference type="GeneTree" id="ENSGT00940000159836"/>
<dbReference type="Ensembl" id="ENSEBUT00000018305.1">
    <property type="protein sequence ID" value="ENSEBUP00000017729.1"/>
    <property type="gene ID" value="ENSEBUG00000011084.1"/>
</dbReference>
<dbReference type="SMART" id="SM00173">
    <property type="entry name" value="RAS"/>
    <property type="match status" value="1"/>
</dbReference>
<dbReference type="PROSITE" id="PS51419">
    <property type="entry name" value="RAB"/>
    <property type="match status" value="1"/>
</dbReference>